<organism evidence="1 2">
    <name type="scientific">Luteimonas fraxinea</name>
    <dbReference type="NCBI Taxonomy" id="2901869"/>
    <lineage>
        <taxon>Bacteria</taxon>
        <taxon>Pseudomonadati</taxon>
        <taxon>Pseudomonadota</taxon>
        <taxon>Gammaproteobacteria</taxon>
        <taxon>Lysobacterales</taxon>
        <taxon>Lysobacteraceae</taxon>
        <taxon>Luteimonas</taxon>
    </lineage>
</organism>
<comment type="caution">
    <text evidence="1">The sequence shown here is derived from an EMBL/GenBank/DDBJ whole genome shotgun (WGS) entry which is preliminary data.</text>
</comment>
<sequence>MAERFVVARGYGKCIEAVAAIDERLSWASTRNEPATFQALLEDRAAWIQLQAVTPRFVHELEVAGG</sequence>
<name>A0ABS8UC24_9GAMM</name>
<dbReference type="RefSeq" id="WP_232135249.1">
    <property type="nucleotide sequence ID" value="NZ_JAJQKU010000002.1"/>
</dbReference>
<keyword evidence="2" id="KW-1185">Reference proteome</keyword>
<gene>
    <name evidence="1" type="ORF">LTT95_06210</name>
</gene>
<evidence type="ECO:0000313" key="2">
    <source>
        <dbReference type="Proteomes" id="UP001430360"/>
    </source>
</evidence>
<reference evidence="1" key="2">
    <citation type="journal article" date="2022" name="Syst. Appl. Microbiol.">
        <title>Physiological and genomic characterisation of Luteimonas fraxinea sp. nov., a bacterial species associated with trees tolerant to ash dieback.</title>
        <authorList>
            <person name="Ulrich K."/>
            <person name="Becker R."/>
            <person name="Behrendt U."/>
            <person name="Kube M."/>
            <person name="Schneck V."/>
            <person name="Ulrich A."/>
        </authorList>
    </citation>
    <scope>NUCLEOTIDE SEQUENCE</scope>
    <source>
        <strain evidence="1">A1P009</strain>
    </source>
</reference>
<reference evidence="1" key="1">
    <citation type="submission" date="2021-12" db="EMBL/GenBank/DDBJ databases">
        <authorList>
            <person name="Ulrich A."/>
        </authorList>
    </citation>
    <scope>NUCLEOTIDE SEQUENCE</scope>
    <source>
        <strain evidence="1">A1P009</strain>
    </source>
</reference>
<proteinExistence type="predicted"/>
<accession>A0ABS8UC24</accession>
<dbReference type="Proteomes" id="UP001430360">
    <property type="component" value="Unassembled WGS sequence"/>
</dbReference>
<protein>
    <submittedName>
        <fullName evidence="1">Uncharacterized protein</fullName>
    </submittedName>
</protein>
<dbReference type="EMBL" id="JAJQKU010000002">
    <property type="protein sequence ID" value="MCD9096532.1"/>
    <property type="molecule type" value="Genomic_DNA"/>
</dbReference>
<evidence type="ECO:0000313" key="1">
    <source>
        <dbReference type="EMBL" id="MCD9096532.1"/>
    </source>
</evidence>